<feature type="transmembrane region" description="Helical" evidence="1">
    <location>
        <begin position="437"/>
        <end position="462"/>
    </location>
</feature>
<dbReference type="Proteomes" id="UP000199039">
    <property type="component" value="Unassembled WGS sequence"/>
</dbReference>
<keyword evidence="3" id="KW-1185">Reference proteome</keyword>
<feature type="transmembrane region" description="Helical" evidence="1">
    <location>
        <begin position="469"/>
        <end position="491"/>
    </location>
</feature>
<feature type="transmembrane region" description="Helical" evidence="1">
    <location>
        <begin position="511"/>
        <end position="535"/>
    </location>
</feature>
<accession>A0A1G6H6J7</accession>
<keyword evidence="1" id="KW-0472">Membrane</keyword>
<feature type="transmembrane region" description="Helical" evidence="1">
    <location>
        <begin position="352"/>
        <end position="373"/>
    </location>
</feature>
<gene>
    <name evidence="2" type="ORF">SAMN05216410_0787</name>
</gene>
<feature type="transmembrane region" description="Helical" evidence="1">
    <location>
        <begin position="204"/>
        <end position="228"/>
    </location>
</feature>
<feature type="transmembrane region" description="Helical" evidence="1">
    <location>
        <begin position="25"/>
        <end position="43"/>
    </location>
</feature>
<dbReference type="RefSeq" id="WP_093180927.1">
    <property type="nucleotide sequence ID" value="NZ_FMYH01000001.1"/>
</dbReference>
<dbReference type="AlphaFoldDB" id="A0A1G6H6J7"/>
<evidence type="ECO:0000313" key="2">
    <source>
        <dbReference type="EMBL" id="SDB89899.1"/>
    </source>
</evidence>
<protein>
    <submittedName>
        <fullName evidence="2">ABC-2 type transport system permease protein</fullName>
    </submittedName>
</protein>
<feature type="transmembrane region" description="Helical" evidence="1">
    <location>
        <begin position="307"/>
        <end position="332"/>
    </location>
</feature>
<dbReference type="STRING" id="1814289.SAMN05216410_0787"/>
<proteinExistence type="predicted"/>
<dbReference type="EMBL" id="FMYH01000001">
    <property type="protein sequence ID" value="SDB89899.1"/>
    <property type="molecule type" value="Genomic_DNA"/>
</dbReference>
<feature type="transmembrane region" description="Helical" evidence="1">
    <location>
        <begin position="407"/>
        <end position="431"/>
    </location>
</feature>
<feature type="transmembrane region" description="Helical" evidence="1">
    <location>
        <begin position="88"/>
        <end position="107"/>
    </location>
</feature>
<feature type="transmembrane region" description="Helical" evidence="1">
    <location>
        <begin position="167"/>
        <end position="192"/>
    </location>
</feature>
<organism evidence="2 3">
    <name type="scientific">Sanguibacter gelidistatuariae</name>
    <dbReference type="NCBI Taxonomy" id="1814289"/>
    <lineage>
        <taxon>Bacteria</taxon>
        <taxon>Bacillati</taxon>
        <taxon>Actinomycetota</taxon>
        <taxon>Actinomycetes</taxon>
        <taxon>Micrococcales</taxon>
        <taxon>Sanguibacteraceae</taxon>
        <taxon>Sanguibacter</taxon>
    </lineage>
</organism>
<name>A0A1G6H6J7_9MICO</name>
<feature type="transmembrane region" description="Helical" evidence="1">
    <location>
        <begin position="248"/>
        <end position="270"/>
    </location>
</feature>
<evidence type="ECO:0000313" key="3">
    <source>
        <dbReference type="Proteomes" id="UP000199039"/>
    </source>
</evidence>
<reference evidence="2 3" key="1">
    <citation type="submission" date="2016-09" db="EMBL/GenBank/DDBJ databases">
        <authorList>
            <person name="Capua I."/>
            <person name="De Benedictis P."/>
            <person name="Joannis T."/>
            <person name="Lombin L.H."/>
            <person name="Cattoli G."/>
        </authorList>
    </citation>
    <scope>NUCLEOTIDE SEQUENCE [LARGE SCALE GENOMIC DNA]</scope>
    <source>
        <strain evidence="2 3">ISLP-3</strain>
    </source>
</reference>
<dbReference type="OrthoDB" id="2014935at2"/>
<feature type="transmembrane region" description="Helical" evidence="1">
    <location>
        <begin position="128"/>
        <end position="155"/>
    </location>
</feature>
<sequence length="543" mass="55257">MTGPSALTGTGPLFRLALRLDRVRIVAWIAAVVLLVASSYLAYDTVFPDAAATAELTASFSSNTAFTLLLGQVHDLATPGGFTAWRSMGLSSIAVSLMAIFTVVRHTRAEEDSGRAELVASGVVGRHAALAAAVLLAVAGCLTAAVAVAASLIASSAQAGAVRGADVAGALALGAAIGATGVVFAGVAAVTAQLGSFSRTASALAGALLGATYVLRGWGAATSGMEWVEWLSPFGWGEQVLPYLENRWVLLALPVAATVVLLAVAGRLLARRDLGFGIVGQRPGRATAGPRLAGASALSWRLSRGALAGWLSAFVLLGALYGSVTSSIAGVFKDNPALAKILQQGGGSTDDLTLAFVGMIFTILALVATLNGVQRVLHGRTEEIEGRAEPLLAASVSRPAWLSSHGLAGLVSSTVVYAAGALAFGVVTAVTTDTAPLSWVLIAGLLELPAIWVLVGLCVALLGAAPRFLAAVWVVVGATFVLTLFGPVLGLPDAVLDLSAFNNVPDYLTQGLHVLPLGILTAIAAALVVAGFVGIRRRDLDQH</sequence>
<evidence type="ECO:0000256" key="1">
    <source>
        <dbReference type="SAM" id="Phobius"/>
    </source>
</evidence>
<keyword evidence="1" id="KW-1133">Transmembrane helix</keyword>
<keyword evidence="1" id="KW-0812">Transmembrane</keyword>